<dbReference type="RefSeq" id="WP_203846961.1">
    <property type="nucleotide sequence ID" value="NZ_BAAAVW010000009.1"/>
</dbReference>
<name>A0A919PKE8_9ACTN</name>
<reference evidence="2" key="1">
    <citation type="submission" date="2021-01" db="EMBL/GenBank/DDBJ databases">
        <title>Whole genome shotgun sequence of Dactylosporangium siamense NBRC 106093.</title>
        <authorList>
            <person name="Komaki H."/>
            <person name="Tamura T."/>
        </authorList>
    </citation>
    <scope>NUCLEOTIDE SEQUENCE</scope>
    <source>
        <strain evidence="2">NBRC 106093</strain>
    </source>
</reference>
<dbReference type="Proteomes" id="UP000660611">
    <property type="component" value="Unassembled WGS sequence"/>
</dbReference>
<keyword evidence="1" id="KW-0479">Metal-binding</keyword>
<dbReference type="Pfam" id="PF00459">
    <property type="entry name" value="Inositol_P"/>
    <property type="match status" value="1"/>
</dbReference>
<dbReference type="SUPFAM" id="SSF56655">
    <property type="entry name" value="Carbohydrate phosphatase"/>
    <property type="match status" value="1"/>
</dbReference>
<dbReference type="PRINTS" id="PR00377">
    <property type="entry name" value="IMPHPHTASES"/>
</dbReference>
<dbReference type="Gene3D" id="3.30.540.10">
    <property type="entry name" value="Fructose-1,6-Bisphosphatase, subunit A, domain 1"/>
    <property type="match status" value="1"/>
</dbReference>
<protein>
    <submittedName>
        <fullName evidence="2">Inositol phosphatase</fullName>
    </submittedName>
</protein>
<evidence type="ECO:0000256" key="1">
    <source>
        <dbReference type="PIRSR" id="PIRSR600760-2"/>
    </source>
</evidence>
<keyword evidence="3" id="KW-1185">Reference proteome</keyword>
<comment type="caution">
    <text evidence="2">The sequence shown here is derived from an EMBL/GenBank/DDBJ whole genome shotgun (WGS) entry which is preliminary data.</text>
</comment>
<dbReference type="PANTHER" id="PTHR20854">
    <property type="entry name" value="INOSITOL MONOPHOSPHATASE"/>
    <property type="match status" value="1"/>
</dbReference>
<gene>
    <name evidence="2" type="primary">suhB_2</name>
    <name evidence="2" type="ORF">Dsi01nite_031930</name>
</gene>
<dbReference type="InterPro" id="IPR000760">
    <property type="entry name" value="Inositol_monophosphatase-like"/>
</dbReference>
<sequence length="256" mass="26828">MTDLLTSTTALVREAGARLLRLSSPDNRAATSDELFAGLRRNDATVADFLRAALPAAAWEDDEHGTGPMPAGERWVVDPVGGNLNLVHGMTGWNIGVTLVRDGRPAFAVLHSPLTGELFTATAGGGAFRNGARMTVSAKTDLSVALTGTGQARPSHSAPVAHRIGASITAMLQHALYVRLSVPVSHELAQVAAGRTDVHWQFENVRSHIGPVLLVREAGGIVTDFDGRPWDVTSPGYVAAAPGVHAAALNVLQTSL</sequence>
<dbReference type="PANTHER" id="PTHR20854:SF4">
    <property type="entry name" value="INOSITOL-1-MONOPHOSPHATASE-RELATED"/>
    <property type="match status" value="1"/>
</dbReference>
<comment type="cofactor">
    <cofactor evidence="1">
        <name>Mg(2+)</name>
        <dbReference type="ChEBI" id="CHEBI:18420"/>
    </cofactor>
</comment>
<dbReference type="GO" id="GO:0007165">
    <property type="term" value="P:signal transduction"/>
    <property type="evidence" value="ECO:0007669"/>
    <property type="project" value="TreeGrafter"/>
</dbReference>
<proteinExistence type="predicted"/>
<evidence type="ECO:0000313" key="2">
    <source>
        <dbReference type="EMBL" id="GIG45152.1"/>
    </source>
</evidence>
<evidence type="ECO:0000313" key="3">
    <source>
        <dbReference type="Proteomes" id="UP000660611"/>
    </source>
</evidence>
<keyword evidence="1" id="KW-0460">Magnesium</keyword>
<accession>A0A919PKE8</accession>
<dbReference type="GO" id="GO:0046872">
    <property type="term" value="F:metal ion binding"/>
    <property type="evidence" value="ECO:0007669"/>
    <property type="project" value="UniProtKB-KW"/>
</dbReference>
<dbReference type="Gene3D" id="3.40.190.80">
    <property type="match status" value="1"/>
</dbReference>
<organism evidence="2 3">
    <name type="scientific">Dactylosporangium siamense</name>
    <dbReference type="NCBI Taxonomy" id="685454"/>
    <lineage>
        <taxon>Bacteria</taxon>
        <taxon>Bacillati</taxon>
        <taxon>Actinomycetota</taxon>
        <taxon>Actinomycetes</taxon>
        <taxon>Micromonosporales</taxon>
        <taxon>Micromonosporaceae</taxon>
        <taxon>Dactylosporangium</taxon>
    </lineage>
</organism>
<dbReference type="GO" id="GO:0008934">
    <property type="term" value="F:inositol monophosphate 1-phosphatase activity"/>
    <property type="evidence" value="ECO:0007669"/>
    <property type="project" value="TreeGrafter"/>
</dbReference>
<dbReference type="GO" id="GO:0006020">
    <property type="term" value="P:inositol metabolic process"/>
    <property type="evidence" value="ECO:0007669"/>
    <property type="project" value="TreeGrafter"/>
</dbReference>
<feature type="binding site" evidence="1">
    <location>
        <position position="78"/>
    </location>
    <ligand>
        <name>Mg(2+)</name>
        <dbReference type="ChEBI" id="CHEBI:18420"/>
        <label>1</label>
        <note>catalytic</note>
    </ligand>
</feature>
<dbReference type="AlphaFoldDB" id="A0A919PKE8"/>
<dbReference type="EMBL" id="BONQ01000050">
    <property type="protein sequence ID" value="GIG45152.1"/>
    <property type="molecule type" value="Genomic_DNA"/>
</dbReference>